<evidence type="ECO:0000313" key="4">
    <source>
        <dbReference type="Proteomes" id="UP000663419"/>
    </source>
</evidence>
<dbReference type="EMBL" id="CP069102">
    <property type="protein sequence ID" value="QSS49735.1"/>
    <property type="molecule type" value="Genomic_DNA"/>
</dbReference>
<evidence type="ECO:0000313" key="3">
    <source>
        <dbReference type="EMBL" id="QSS49735.1"/>
    </source>
</evidence>
<keyword evidence="1" id="KW-0812">Transmembrane</keyword>
<proteinExistence type="predicted"/>
<sequence length="64" mass="7462">MRAPFSIFHFFLLAFICRIELLDSRTIVSISWLRSVSLPFISFAWNLACCFVIFVIGKWACEID</sequence>
<dbReference type="Proteomes" id="UP000663419">
    <property type="component" value="Chromosome 1"/>
</dbReference>
<reference evidence="3" key="1">
    <citation type="submission" date="2021-01" db="EMBL/GenBank/DDBJ databases">
        <title>Chromosome-level genome assembly of a human fungal pathogen reveals clustering of transcriptionally co-regulated genes.</title>
        <authorList>
            <person name="Voorhies M."/>
            <person name="Cohen S."/>
            <person name="Shea T.P."/>
            <person name="Petrus S."/>
            <person name="Munoz J.F."/>
            <person name="Poplawski S."/>
            <person name="Goldman W.E."/>
            <person name="Michael T."/>
            <person name="Cuomo C.A."/>
            <person name="Sil A."/>
            <person name="Beyhan S."/>
        </authorList>
    </citation>
    <scope>NUCLEOTIDE SEQUENCE</scope>
    <source>
        <strain evidence="3">H88</strain>
    </source>
</reference>
<accession>A0A8A1LAA3</accession>
<keyword evidence="1" id="KW-1133">Transmembrane helix</keyword>
<keyword evidence="2" id="KW-0732">Signal</keyword>
<organism evidence="3 4">
    <name type="scientific">Ajellomyces capsulatus (strain H88)</name>
    <name type="common">Darling's disease fungus</name>
    <name type="synonym">Histoplasma capsulatum</name>
    <dbReference type="NCBI Taxonomy" id="544711"/>
    <lineage>
        <taxon>Eukaryota</taxon>
        <taxon>Fungi</taxon>
        <taxon>Dikarya</taxon>
        <taxon>Ascomycota</taxon>
        <taxon>Pezizomycotina</taxon>
        <taxon>Eurotiomycetes</taxon>
        <taxon>Eurotiomycetidae</taxon>
        <taxon>Onygenales</taxon>
        <taxon>Ajellomycetaceae</taxon>
        <taxon>Histoplasma</taxon>
    </lineage>
</organism>
<gene>
    <name evidence="3" type="ORF">I7I53_10167</name>
</gene>
<protein>
    <submittedName>
        <fullName evidence="3">Uncharacterized protein</fullName>
    </submittedName>
</protein>
<dbReference type="VEuPathDB" id="FungiDB:I7I53_10167"/>
<evidence type="ECO:0000256" key="2">
    <source>
        <dbReference type="SAM" id="SignalP"/>
    </source>
</evidence>
<evidence type="ECO:0000256" key="1">
    <source>
        <dbReference type="SAM" id="Phobius"/>
    </source>
</evidence>
<keyword evidence="1" id="KW-0472">Membrane</keyword>
<dbReference type="AlphaFoldDB" id="A0A8A1LAA3"/>
<feature type="transmembrane region" description="Helical" evidence="1">
    <location>
        <begin position="40"/>
        <end position="61"/>
    </location>
</feature>
<name>A0A8A1LAA3_AJEC8</name>
<feature type="chain" id="PRO_5034272834" evidence="2">
    <location>
        <begin position="25"/>
        <end position="64"/>
    </location>
</feature>
<feature type="signal peptide" evidence="2">
    <location>
        <begin position="1"/>
        <end position="24"/>
    </location>
</feature>